<evidence type="ECO:0000256" key="6">
    <source>
        <dbReference type="SAM" id="Phobius"/>
    </source>
</evidence>
<dbReference type="CDD" id="cd07731">
    <property type="entry name" value="ComA-like_MBL-fold"/>
    <property type="match status" value="1"/>
</dbReference>
<feature type="transmembrane region" description="Helical" evidence="6">
    <location>
        <begin position="345"/>
        <end position="365"/>
    </location>
</feature>
<evidence type="ECO:0000256" key="4">
    <source>
        <dbReference type="ARBA" id="ARBA00022989"/>
    </source>
</evidence>
<dbReference type="InterPro" id="IPR052159">
    <property type="entry name" value="Competence_DNA_uptake"/>
</dbReference>
<dbReference type="NCBIfam" id="TIGR00361">
    <property type="entry name" value="ComEC_Rec2"/>
    <property type="match status" value="1"/>
</dbReference>
<dbReference type="InterPro" id="IPR004477">
    <property type="entry name" value="ComEC_N"/>
</dbReference>
<feature type="transmembrane region" description="Helical" evidence="6">
    <location>
        <begin position="544"/>
        <end position="562"/>
    </location>
</feature>
<dbReference type="Gene3D" id="3.60.15.10">
    <property type="entry name" value="Ribonuclease Z/Hydroxyacylglutathione hydrolase-like"/>
    <property type="match status" value="2"/>
</dbReference>
<accession>A0A6T9XZR1</accession>
<dbReference type="GO" id="GO:0005886">
    <property type="term" value="C:plasma membrane"/>
    <property type="evidence" value="ECO:0007669"/>
    <property type="project" value="UniProtKB-SubCell"/>
</dbReference>
<feature type="transmembrane region" description="Helical" evidence="6">
    <location>
        <begin position="37"/>
        <end position="58"/>
    </location>
</feature>
<dbReference type="InterPro" id="IPR004797">
    <property type="entry name" value="Competence_ComEC/Rec2"/>
</dbReference>
<name>A0A6T9XZR1_ALTMA</name>
<dbReference type="GO" id="GO:0030420">
    <property type="term" value="P:establishment of competence for transformation"/>
    <property type="evidence" value="ECO:0007669"/>
    <property type="project" value="InterPro"/>
</dbReference>
<dbReference type="NCBIfam" id="TIGR00360">
    <property type="entry name" value="ComEC_N-term"/>
    <property type="match status" value="1"/>
</dbReference>
<evidence type="ECO:0000256" key="5">
    <source>
        <dbReference type="ARBA" id="ARBA00023136"/>
    </source>
</evidence>
<feature type="transmembrane region" description="Helical" evidence="6">
    <location>
        <begin position="520"/>
        <end position="538"/>
    </location>
</feature>
<dbReference type="EMBL" id="LR812090">
    <property type="protein sequence ID" value="CAB9493922.1"/>
    <property type="molecule type" value="Genomic_DNA"/>
</dbReference>
<evidence type="ECO:0000256" key="2">
    <source>
        <dbReference type="ARBA" id="ARBA00022475"/>
    </source>
</evidence>
<gene>
    <name evidence="8" type="ORF">ALFOR1_30855</name>
</gene>
<evidence type="ECO:0000313" key="8">
    <source>
        <dbReference type="EMBL" id="CAB9493922.1"/>
    </source>
</evidence>
<feature type="transmembrane region" description="Helical" evidence="6">
    <location>
        <begin position="449"/>
        <end position="465"/>
    </location>
</feature>
<protein>
    <submittedName>
        <fullName evidence="8">DNA internalization-related competence protein ComEC/Rec2</fullName>
    </submittedName>
</protein>
<feature type="transmembrane region" description="Helical" evidence="6">
    <location>
        <begin position="285"/>
        <end position="303"/>
    </location>
</feature>
<dbReference type="InterPro" id="IPR036866">
    <property type="entry name" value="RibonucZ/Hydroxyglut_hydro"/>
</dbReference>
<feature type="transmembrane region" description="Helical" evidence="6">
    <location>
        <begin position="471"/>
        <end position="499"/>
    </location>
</feature>
<proteinExistence type="predicted"/>
<keyword evidence="2" id="KW-1003">Cell membrane</keyword>
<evidence type="ECO:0000256" key="1">
    <source>
        <dbReference type="ARBA" id="ARBA00004651"/>
    </source>
</evidence>
<feature type="transmembrane region" description="Helical" evidence="6">
    <location>
        <begin position="418"/>
        <end position="437"/>
    </location>
</feature>
<dbReference type="InterPro" id="IPR035681">
    <property type="entry name" value="ComA-like_MBL"/>
</dbReference>
<dbReference type="InterPro" id="IPR001279">
    <property type="entry name" value="Metallo-B-lactamas"/>
</dbReference>
<keyword evidence="5 6" id="KW-0472">Membrane</keyword>
<evidence type="ECO:0000313" key="9">
    <source>
        <dbReference type="Proteomes" id="UP000509458"/>
    </source>
</evidence>
<dbReference type="AlphaFoldDB" id="A0A6T9XZR1"/>
<dbReference type="PANTHER" id="PTHR30619">
    <property type="entry name" value="DNA INTERNALIZATION/COMPETENCE PROTEIN COMEC/REC2"/>
    <property type="match status" value="1"/>
</dbReference>
<dbReference type="Pfam" id="PF03772">
    <property type="entry name" value="Competence"/>
    <property type="match status" value="1"/>
</dbReference>
<dbReference type="SMART" id="SM00849">
    <property type="entry name" value="Lactamase_B"/>
    <property type="match status" value="1"/>
</dbReference>
<dbReference type="RefSeq" id="WP_179983378.1">
    <property type="nucleotide sequence ID" value="NZ_LR812090.1"/>
</dbReference>
<feature type="domain" description="Metallo-beta-lactamase" evidence="7">
    <location>
        <begin position="600"/>
        <end position="769"/>
    </location>
</feature>
<comment type="subcellular location">
    <subcellularLocation>
        <location evidence="1">Cell membrane</location>
        <topology evidence="1">Multi-pass membrane protein</topology>
    </subcellularLocation>
</comment>
<evidence type="ECO:0000259" key="7">
    <source>
        <dbReference type="SMART" id="SM00849"/>
    </source>
</evidence>
<keyword evidence="4 6" id="KW-1133">Transmembrane helix</keyword>
<reference evidence="8 9" key="1">
    <citation type="submission" date="2020-06" db="EMBL/GenBank/DDBJ databases">
        <authorList>
            <person name="Duchaud E."/>
        </authorList>
    </citation>
    <scope>NUCLEOTIDE SEQUENCE [LARGE SCALE GENOMIC DNA]</scope>
    <source>
        <strain evidence="8">Alteromonas fortis</strain>
    </source>
</reference>
<sequence length="861" mass="95266">MALMIAILVIAIVVILLFSLKKPRSNKTIFDVQLCCAVSGLILGVLWVASVGHFYYAWQLPKGKIQQDVTISGRVLSQGCVSNKSNNSEAAFHYVVSITSVNGESVATFLDDGAVPKPLNAVLSYAFNFRARLAHKQYKFSSDNVERVQRSQRGLDDVKQHVTSQASEKSVGLKCLHNGDTFTAVVKLKPAYGTVNPVGASRQQQLVSQFIHVTGYIKSIEHDKTTHEHSLRYDLSTTLEAQNLNNLNWWRALLLGDKAGFTKDNWALLQRTGTGHIFSISGMHLSLIAGVCLLAFNPIIFILRHVFDIFGSVHYFLASITSIRLKTVDRENKTDRRSKLLTIKAPIRAIVLCLLVVICFFYALLSGSALPVVRAWVLVAIGCALSLSRNAWRPINIALAMLALSLLLFPLSMLSASFYLSVGAVVCIWFLVTTWGLQRSPWYVSLIKLQIALTLIMMPLTLIWFDSASIIALIANLIALPVITLLLPVCLLSLLLLHFIHFGPVQELASALFQTSDTCLGYLLSFLNLLSGFSLSAVDVHQGNGATLCLLAAVVIFLLPAWRYKKVCILILSIPFFSFIQKWSPVNEEPWTLHVFDAGQASAIAITRGSRAIIIDSGAQFEGIARTATAHLLPFLEGTHVSSIDVVIHTHSDNDHAGGLSAVKLHSLAAHASFHSPTAGCERGKRVYWQNLTVEFLWPPKGNKQDNNAMSCVVKVSGQSGSVLIPGDIEKASEYALITREIQEISAKESALIPSFSNLSADILIAPHHGSKTSSTDVFIEHVAPRAVIFTQGFENRWQFPASEVARRYKYHKVKQYLTSYHGYVRATFTQGSYHIDTQRYTLHKRWYLRGINPRHLEAQP</sequence>
<feature type="transmembrane region" description="Helical" evidence="6">
    <location>
        <begin position="309"/>
        <end position="325"/>
    </location>
</feature>
<dbReference type="SUPFAM" id="SSF56281">
    <property type="entry name" value="Metallo-hydrolase/oxidoreductase"/>
    <property type="match status" value="1"/>
</dbReference>
<dbReference type="Proteomes" id="UP000509458">
    <property type="component" value="Chromosome"/>
</dbReference>
<dbReference type="PANTHER" id="PTHR30619:SF1">
    <property type="entry name" value="RECOMBINATION PROTEIN 2"/>
    <property type="match status" value="1"/>
</dbReference>
<organism evidence="8 9">
    <name type="scientific">Alteromonas macleodii</name>
    <name type="common">Pseudoalteromonas macleodii</name>
    <dbReference type="NCBI Taxonomy" id="28108"/>
    <lineage>
        <taxon>Bacteria</taxon>
        <taxon>Pseudomonadati</taxon>
        <taxon>Pseudomonadota</taxon>
        <taxon>Gammaproteobacteria</taxon>
        <taxon>Alteromonadales</taxon>
        <taxon>Alteromonadaceae</taxon>
        <taxon>Alteromonas/Salinimonas group</taxon>
        <taxon>Alteromonas</taxon>
    </lineage>
</organism>
<evidence type="ECO:0000256" key="3">
    <source>
        <dbReference type="ARBA" id="ARBA00022692"/>
    </source>
</evidence>
<feature type="transmembrane region" description="Helical" evidence="6">
    <location>
        <begin position="395"/>
        <end position="412"/>
    </location>
</feature>
<keyword evidence="3 6" id="KW-0812">Transmembrane</keyword>
<dbReference type="Pfam" id="PF00753">
    <property type="entry name" value="Lactamase_B"/>
    <property type="match status" value="1"/>
</dbReference>